<dbReference type="PANTHER" id="PTHR35333">
    <property type="entry name" value="BETA-LACTAMASE"/>
    <property type="match status" value="1"/>
</dbReference>
<dbReference type="InterPro" id="IPR012338">
    <property type="entry name" value="Beta-lactam/transpept-like"/>
</dbReference>
<dbReference type="GO" id="GO:0030655">
    <property type="term" value="P:beta-lactam antibiotic catabolic process"/>
    <property type="evidence" value="ECO:0007669"/>
    <property type="project" value="InterPro"/>
</dbReference>
<dbReference type="GO" id="GO:0046677">
    <property type="term" value="P:response to antibiotic"/>
    <property type="evidence" value="ECO:0007669"/>
    <property type="project" value="InterPro"/>
</dbReference>
<dbReference type="InterPro" id="IPR000871">
    <property type="entry name" value="Beta-lactam_class-A"/>
</dbReference>
<dbReference type="Proteomes" id="UP000192674">
    <property type="component" value="Unassembled WGS sequence"/>
</dbReference>
<protein>
    <recommendedName>
        <fullName evidence="4">Beta-lactamase class A</fullName>
    </recommendedName>
</protein>
<proteinExistence type="predicted"/>
<dbReference type="GO" id="GO:0008800">
    <property type="term" value="F:beta-lactamase activity"/>
    <property type="evidence" value="ECO:0007669"/>
    <property type="project" value="InterPro"/>
</dbReference>
<dbReference type="SUPFAM" id="SSF56601">
    <property type="entry name" value="beta-lactamase/transpeptidase-like"/>
    <property type="match status" value="1"/>
</dbReference>
<dbReference type="PANTHER" id="PTHR35333:SF3">
    <property type="entry name" value="BETA-LACTAMASE-TYPE TRANSPEPTIDASE FOLD CONTAINING PROTEIN"/>
    <property type="match status" value="1"/>
</dbReference>
<evidence type="ECO:0000313" key="2">
    <source>
        <dbReference type="EMBL" id="SMD24330.1"/>
    </source>
</evidence>
<sequence length="308" mass="32740">MAAAVTAAATLGLIGCAATKAGPEPLQELPLQTGSGGEVSQAPSEWANPPAAAPGDPAPTKRSPGALGISVNVQQVVRQTSRNATAAAVVVDRDSGTELVSQNADRQFYAGSLVKLLVAVDAFLYHPDDPQLRRQINTMIRLSDDHICNQLWMDGGGGRAIIGRMTKAMGLTGTEPPKTRPGQWGDTLITAHDLVRIYDYIVDEAPATIRMDMLAAMGNAAKFGSDDFFQHFGIPSAVNKHWAIKQAWTDNSQAVSVHSTGLVDPQGRRGTWRYTVILLTEHPKPQTYEAAAKSATEAAQAVAPLLEP</sequence>
<accession>A0A1Y5Y278</accession>
<gene>
    <name evidence="2" type="ORF">SAMN05661093_08431</name>
</gene>
<dbReference type="AlphaFoldDB" id="A0A1Y5Y278"/>
<keyword evidence="3" id="KW-1185">Reference proteome</keyword>
<feature type="region of interest" description="Disordered" evidence="1">
    <location>
        <begin position="25"/>
        <end position="66"/>
    </location>
</feature>
<dbReference type="Gene3D" id="3.40.710.10">
    <property type="entry name" value="DD-peptidase/beta-lactamase superfamily"/>
    <property type="match status" value="1"/>
</dbReference>
<evidence type="ECO:0000256" key="1">
    <source>
        <dbReference type="SAM" id="MobiDB-lite"/>
    </source>
</evidence>
<organism evidence="2 3">
    <name type="scientific">Kibdelosporangium aridum</name>
    <dbReference type="NCBI Taxonomy" id="2030"/>
    <lineage>
        <taxon>Bacteria</taxon>
        <taxon>Bacillati</taxon>
        <taxon>Actinomycetota</taxon>
        <taxon>Actinomycetes</taxon>
        <taxon>Pseudonocardiales</taxon>
        <taxon>Pseudonocardiaceae</taxon>
        <taxon>Kibdelosporangium</taxon>
    </lineage>
</organism>
<dbReference type="EMBL" id="FWXV01000010">
    <property type="protein sequence ID" value="SMD24330.1"/>
    <property type="molecule type" value="Genomic_DNA"/>
</dbReference>
<name>A0A1Y5Y278_KIBAR</name>
<evidence type="ECO:0008006" key="4">
    <source>
        <dbReference type="Google" id="ProtNLM"/>
    </source>
</evidence>
<reference evidence="2 3" key="1">
    <citation type="submission" date="2017-04" db="EMBL/GenBank/DDBJ databases">
        <authorList>
            <person name="Afonso C.L."/>
            <person name="Miller P.J."/>
            <person name="Scott M.A."/>
            <person name="Spackman E."/>
            <person name="Goraichik I."/>
            <person name="Dimitrov K.M."/>
            <person name="Suarez D.L."/>
            <person name="Swayne D.E."/>
        </authorList>
    </citation>
    <scope>NUCLEOTIDE SEQUENCE [LARGE SCALE GENOMIC DNA]</scope>
    <source>
        <strain evidence="2 3">DSM 43828</strain>
    </source>
</reference>
<evidence type="ECO:0000313" key="3">
    <source>
        <dbReference type="Proteomes" id="UP000192674"/>
    </source>
</evidence>